<protein>
    <submittedName>
        <fullName evidence="1">Uncharacterized protein</fullName>
    </submittedName>
</protein>
<name>A0ABQ2ZBH3_9ACTN</name>
<dbReference type="Proteomes" id="UP000653308">
    <property type="component" value="Unassembled WGS sequence"/>
</dbReference>
<sequence>MQHSNEGALGPGGRSTPVPVGVAPVEVLAGPGALCSYVAHTRAIHVPEPAPPLPDSDIRGSPP</sequence>
<proteinExistence type="predicted"/>
<gene>
    <name evidence="1" type="ORF">GCM10010384_15500</name>
</gene>
<keyword evidence="2" id="KW-1185">Reference proteome</keyword>
<dbReference type="EMBL" id="BMWE01000003">
    <property type="protein sequence ID" value="GGY11306.1"/>
    <property type="molecule type" value="Genomic_DNA"/>
</dbReference>
<evidence type="ECO:0000313" key="2">
    <source>
        <dbReference type="Proteomes" id="UP000653308"/>
    </source>
</evidence>
<accession>A0ABQ2ZBH3</accession>
<evidence type="ECO:0000313" key="1">
    <source>
        <dbReference type="EMBL" id="GGY11306.1"/>
    </source>
</evidence>
<organism evidence="1 2">
    <name type="scientific">Streptomyces djakartensis</name>
    <dbReference type="NCBI Taxonomy" id="68193"/>
    <lineage>
        <taxon>Bacteria</taxon>
        <taxon>Bacillati</taxon>
        <taxon>Actinomycetota</taxon>
        <taxon>Actinomycetes</taxon>
        <taxon>Kitasatosporales</taxon>
        <taxon>Streptomycetaceae</taxon>
        <taxon>Streptomyces</taxon>
    </lineage>
</organism>
<reference evidence="2" key="1">
    <citation type="journal article" date="2019" name="Int. J. Syst. Evol. Microbiol.">
        <title>The Global Catalogue of Microorganisms (GCM) 10K type strain sequencing project: providing services to taxonomists for standard genome sequencing and annotation.</title>
        <authorList>
            <consortium name="The Broad Institute Genomics Platform"/>
            <consortium name="The Broad Institute Genome Sequencing Center for Infectious Disease"/>
            <person name="Wu L."/>
            <person name="Ma J."/>
        </authorList>
    </citation>
    <scope>NUCLEOTIDE SEQUENCE [LARGE SCALE GENOMIC DNA]</scope>
    <source>
        <strain evidence="2">JCM 4957</strain>
    </source>
</reference>
<comment type="caution">
    <text evidence="1">The sequence shown here is derived from an EMBL/GenBank/DDBJ whole genome shotgun (WGS) entry which is preliminary data.</text>
</comment>